<gene>
    <name evidence="2" type="ORF">PBAH0796_LOCUS2016</name>
</gene>
<dbReference type="AlphaFoldDB" id="A0A7R9ZWZ9"/>
<proteinExistence type="predicted"/>
<evidence type="ECO:0000313" key="2">
    <source>
        <dbReference type="EMBL" id="CAD8346278.1"/>
    </source>
</evidence>
<organism evidence="2">
    <name type="scientific">Pyrodinium bahamense</name>
    <dbReference type="NCBI Taxonomy" id="73915"/>
    <lineage>
        <taxon>Eukaryota</taxon>
        <taxon>Sar</taxon>
        <taxon>Alveolata</taxon>
        <taxon>Dinophyceae</taxon>
        <taxon>Gonyaulacales</taxon>
        <taxon>Pyrocystaceae</taxon>
        <taxon>Pyrodinium</taxon>
    </lineage>
</organism>
<sequence length="206" mass="22310">MHDSRPQTYYQPAPVPPSRSMARTFPNISRVASVLLLCSTAATSIVKEGDETCIVGSVEETALRSASLLQLNAGAVDGQAAAGGVQHAKPALAEPELGAAPQIAPFGKEDMARALENHAADTQDMLVDAVEAAEVAEIKRAVFRSLTRLRAAEIKEFDSLARLEAQSIDEYNDAHHYRGENPLTPLHDREPPVATDKYTLFHGFHR</sequence>
<reference evidence="2" key="1">
    <citation type="submission" date="2021-01" db="EMBL/GenBank/DDBJ databases">
        <authorList>
            <person name="Corre E."/>
            <person name="Pelletier E."/>
            <person name="Niang G."/>
            <person name="Scheremetjew M."/>
            <person name="Finn R."/>
            <person name="Kale V."/>
            <person name="Holt S."/>
            <person name="Cochrane G."/>
            <person name="Meng A."/>
            <person name="Brown T."/>
            <person name="Cohen L."/>
        </authorList>
    </citation>
    <scope>NUCLEOTIDE SEQUENCE</scope>
    <source>
        <strain evidence="2">Pbaha01</strain>
    </source>
</reference>
<evidence type="ECO:0000256" key="1">
    <source>
        <dbReference type="SAM" id="MobiDB-lite"/>
    </source>
</evidence>
<feature type="region of interest" description="Disordered" evidence="1">
    <location>
        <begin position="1"/>
        <end position="21"/>
    </location>
</feature>
<name>A0A7R9ZWZ9_9DINO</name>
<feature type="compositionally biased region" description="Polar residues" evidence="1">
    <location>
        <begin position="1"/>
        <end position="10"/>
    </location>
</feature>
<accession>A0A7R9ZWZ9</accession>
<protein>
    <submittedName>
        <fullName evidence="2">Uncharacterized protein</fullName>
    </submittedName>
</protein>
<dbReference type="EMBL" id="HBEG01003442">
    <property type="protein sequence ID" value="CAD8346278.1"/>
    <property type="molecule type" value="Transcribed_RNA"/>
</dbReference>